<dbReference type="Proteomes" id="UP000608754">
    <property type="component" value="Unassembled WGS sequence"/>
</dbReference>
<protein>
    <submittedName>
        <fullName evidence="2">Uncharacterized protein</fullName>
    </submittedName>
</protein>
<name>A0A8J7FLW6_9FLAO</name>
<proteinExistence type="predicted"/>
<feature type="chain" id="PRO_5035221017" evidence="1">
    <location>
        <begin position="18"/>
        <end position="161"/>
    </location>
</feature>
<gene>
    <name evidence="2" type="ORF">IM532_03280</name>
</gene>
<evidence type="ECO:0000313" key="2">
    <source>
        <dbReference type="EMBL" id="MBF0596490.1"/>
    </source>
</evidence>
<comment type="caution">
    <text evidence="2">The sequence shown here is derived from an EMBL/GenBank/DDBJ whole genome shotgun (WGS) entry which is preliminary data.</text>
</comment>
<dbReference type="EMBL" id="JADGIK010000002">
    <property type="protein sequence ID" value="MBF0596490.1"/>
    <property type="molecule type" value="Genomic_DNA"/>
</dbReference>
<feature type="signal peptide" evidence="1">
    <location>
        <begin position="1"/>
        <end position="17"/>
    </location>
</feature>
<sequence>MRYIVLILIFWSCSSFAQISTTRMNKIKLEMKTPDFLKLFGQQPIAFVEDVEQKYTLNGLDYFVVIGRGFLSKNESDTYVRQIRTTSPKIKTLSNLGIGSSLEDLWKHYHKYQIYIEKLNDNQRSFRIEDVENKSTLNFLLKNNKVIEIEVNSYNPEECFI</sequence>
<dbReference type="AlphaFoldDB" id="A0A8J7FLW6"/>
<keyword evidence="3" id="KW-1185">Reference proteome</keyword>
<evidence type="ECO:0000256" key="1">
    <source>
        <dbReference type="SAM" id="SignalP"/>
    </source>
</evidence>
<organism evidence="2 3">
    <name type="scientific">Faecalibacter rhinopitheci</name>
    <dbReference type="NCBI Taxonomy" id="2779678"/>
    <lineage>
        <taxon>Bacteria</taxon>
        <taxon>Pseudomonadati</taxon>
        <taxon>Bacteroidota</taxon>
        <taxon>Flavobacteriia</taxon>
        <taxon>Flavobacteriales</taxon>
        <taxon>Weeksellaceae</taxon>
        <taxon>Faecalibacter</taxon>
    </lineage>
</organism>
<evidence type="ECO:0000313" key="3">
    <source>
        <dbReference type="Proteomes" id="UP000608754"/>
    </source>
</evidence>
<dbReference type="RefSeq" id="WP_194182025.1">
    <property type="nucleotide sequence ID" value="NZ_JADGIK010000002.1"/>
</dbReference>
<keyword evidence="1" id="KW-0732">Signal</keyword>
<reference evidence="2" key="1">
    <citation type="submission" date="2020-10" db="EMBL/GenBank/DDBJ databases">
        <authorList>
            <person name="Lu T."/>
            <person name="Wang Q."/>
            <person name="Han X."/>
        </authorList>
    </citation>
    <scope>NUCLEOTIDE SEQUENCE</scope>
    <source>
        <strain evidence="2">WQ 117</strain>
    </source>
</reference>
<accession>A0A8J7FLW6</accession>